<evidence type="ECO:0000313" key="5">
    <source>
        <dbReference type="EMBL" id="MBC6471330.1"/>
    </source>
</evidence>
<organism evidence="5 6">
    <name type="scientific">Actinomadura alba</name>
    <dbReference type="NCBI Taxonomy" id="406431"/>
    <lineage>
        <taxon>Bacteria</taxon>
        <taxon>Bacillati</taxon>
        <taxon>Actinomycetota</taxon>
        <taxon>Actinomycetes</taxon>
        <taxon>Streptosporangiales</taxon>
        <taxon>Thermomonosporaceae</taxon>
        <taxon>Actinomadura</taxon>
    </lineage>
</organism>
<comment type="caution">
    <text evidence="5">The sequence shown here is derived from an EMBL/GenBank/DDBJ whole genome shotgun (WGS) entry which is preliminary data.</text>
</comment>
<reference evidence="5 6" key="1">
    <citation type="submission" date="2020-06" db="EMBL/GenBank/DDBJ databases">
        <title>Actinomadura xiongansis sp. nov., isolated from soil of Baiyangdian.</title>
        <authorList>
            <person name="Zhang X."/>
        </authorList>
    </citation>
    <scope>NUCLEOTIDE SEQUENCE [LARGE SCALE GENOMIC DNA]</scope>
    <source>
        <strain evidence="5 6">HBUM206468</strain>
    </source>
</reference>
<dbReference type="InterPro" id="IPR008920">
    <property type="entry name" value="TF_FadR/GntR_C"/>
</dbReference>
<dbReference type="RefSeq" id="WP_187248369.1">
    <property type="nucleotide sequence ID" value="NZ_BAAAOK010000005.1"/>
</dbReference>
<keyword evidence="3" id="KW-0804">Transcription</keyword>
<dbReference type="InterPro" id="IPR000524">
    <property type="entry name" value="Tscrpt_reg_HTH_GntR"/>
</dbReference>
<evidence type="ECO:0000256" key="2">
    <source>
        <dbReference type="ARBA" id="ARBA00023125"/>
    </source>
</evidence>
<dbReference type="SUPFAM" id="SSF48008">
    <property type="entry name" value="GntR ligand-binding domain-like"/>
    <property type="match status" value="1"/>
</dbReference>
<keyword evidence="1" id="KW-0805">Transcription regulation</keyword>
<accession>A0ABR7M2T8</accession>
<keyword evidence="6" id="KW-1185">Reference proteome</keyword>
<name>A0ABR7M2T8_9ACTN</name>
<dbReference type="Pfam" id="PF00392">
    <property type="entry name" value="GntR"/>
    <property type="match status" value="1"/>
</dbReference>
<evidence type="ECO:0000259" key="4">
    <source>
        <dbReference type="PROSITE" id="PS50949"/>
    </source>
</evidence>
<dbReference type="PROSITE" id="PS50949">
    <property type="entry name" value="HTH_GNTR"/>
    <property type="match status" value="1"/>
</dbReference>
<feature type="domain" description="HTH gntR-type" evidence="4">
    <location>
        <begin position="12"/>
        <end position="79"/>
    </location>
</feature>
<evidence type="ECO:0000256" key="1">
    <source>
        <dbReference type="ARBA" id="ARBA00023015"/>
    </source>
</evidence>
<dbReference type="PANTHER" id="PTHR43537">
    <property type="entry name" value="TRANSCRIPTIONAL REGULATOR, GNTR FAMILY"/>
    <property type="match status" value="1"/>
</dbReference>
<dbReference type="SUPFAM" id="SSF46785">
    <property type="entry name" value="Winged helix' DNA-binding domain"/>
    <property type="match status" value="1"/>
</dbReference>
<dbReference type="Pfam" id="PF07729">
    <property type="entry name" value="FCD"/>
    <property type="match status" value="1"/>
</dbReference>
<proteinExistence type="predicted"/>
<dbReference type="PANTHER" id="PTHR43537:SF24">
    <property type="entry name" value="GLUCONATE OPERON TRANSCRIPTIONAL REPRESSOR"/>
    <property type="match status" value="1"/>
</dbReference>
<evidence type="ECO:0000256" key="3">
    <source>
        <dbReference type="ARBA" id="ARBA00023163"/>
    </source>
</evidence>
<dbReference type="SMART" id="SM00345">
    <property type="entry name" value="HTH_GNTR"/>
    <property type="match status" value="1"/>
</dbReference>
<dbReference type="InterPro" id="IPR036390">
    <property type="entry name" value="WH_DNA-bd_sf"/>
</dbReference>
<gene>
    <name evidence="5" type="ORF">HKK74_38475</name>
</gene>
<dbReference type="SMART" id="SM00895">
    <property type="entry name" value="FCD"/>
    <property type="match status" value="1"/>
</dbReference>
<protein>
    <submittedName>
        <fullName evidence="5">GntR family transcriptional regulator</fullName>
    </submittedName>
</protein>
<dbReference type="InterPro" id="IPR036388">
    <property type="entry name" value="WH-like_DNA-bd_sf"/>
</dbReference>
<evidence type="ECO:0000313" key="6">
    <source>
        <dbReference type="Proteomes" id="UP000805614"/>
    </source>
</evidence>
<dbReference type="PRINTS" id="PR00035">
    <property type="entry name" value="HTHGNTR"/>
</dbReference>
<sequence>MAAQGPVGRRAAAAKDKAYDFVKSRVLHGGYAGGALISEGEVAEALQMSRTPVREAFLRLETEGLLRLFPQRGALVVPVSPDEVRSVLEARQVLEQFAAEKVIRTGPATVEAVAVRLETHLKLQRDKGERGRFDEFLEEDRLFHTELVKAAGNELFTGLYVSLRDRQVRMIAESTLRDPDRRGTILAEHAEIAAAVGASDLDRALTAVRTHLAGTRAALGLA</sequence>
<keyword evidence="2" id="KW-0238">DNA-binding</keyword>
<dbReference type="InterPro" id="IPR011711">
    <property type="entry name" value="GntR_C"/>
</dbReference>
<dbReference type="Proteomes" id="UP000805614">
    <property type="component" value="Unassembled WGS sequence"/>
</dbReference>
<dbReference type="Gene3D" id="1.20.120.530">
    <property type="entry name" value="GntR ligand-binding domain-like"/>
    <property type="match status" value="1"/>
</dbReference>
<dbReference type="EMBL" id="JABVEC010000070">
    <property type="protein sequence ID" value="MBC6471330.1"/>
    <property type="molecule type" value="Genomic_DNA"/>
</dbReference>
<dbReference type="Gene3D" id="1.10.10.10">
    <property type="entry name" value="Winged helix-like DNA-binding domain superfamily/Winged helix DNA-binding domain"/>
    <property type="match status" value="1"/>
</dbReference>